<evidence type="ECO:0000256" key="3">
    <source>
        <dbReference type="ARBA" id="ARBA00022737"/>
    </source>
</evidence>
<sequence>MNHDFQALALESRGMGELLPTKKFWEPDDSTKDGQKGIFLGDDEWRETAWGTSHHSMSQPIMVQRRSGQGFHGNSEVNAILSPRSESGGLGVSMVEYVLSSSPADKLDSRFRKGNFGTRDAETDGPEKGDQKGKASPFEEDQNRDLKQGDDDDSKINGRGLPNGMDADCKDFNRTPGSRQASPTEVVERLGPNTNPSEGLGPLPNPTANKPLVEEFSNPETQNLDAMEQVGLESLQFDYPGNQVPMDSSGATVGLFDYNSQQQLFQRTNALTVQQLTAAQQQQYALAAAQQPHIAGVFSAGLAPAAFVPNPYIISAAPPGTDPYTAAGLAAAATLAGPAVVPPQYYGVPWGVYPANLFQQQAAAAANNTANQQAASQAQPGQQQVLRAGAGQRPLTPNQGQQGQQAESLAAAAAANPTLAFGQGLATGMPGYQVLAPTAYYDQTGALVVGPGARTGLGAPVRLMAPTPVLISSAAAQAAAAAAAGGTANSLTGSTNGLFRPIGTQPPQQQQQQQPSTNLQSNSFYGSSSLTNSSQSSSLFSHGPGQPGSTSLGFGSGNSLGAAIGSALSGFGSSGGLTNGSGRYISAAPGAEAKYRSASSTSSLFSSSSQLFPPSRLRYNRSDIMPSGRSRLLEDFRNNRFPNLQLRDLIGHIVEFSQDQHGSRFIQQKLERATPAERQMVFNEILQAAYQLMTDVFGNYVIQKFFEFGSLDQKLALATRIRGHVLPLALQMYGCRVIQKALESISSDQQSEMVKELDGHVLKCVKDQNGNHVVQKCIECVQPQSLQFIIDAFKGQVFVLSTHPYGCRVIQRILEHCTAEQTLPILEELHQHTEQLVQDQYGNYVIQHVLEHGRPEDKSKIVSEIRGKVLALSQHKFASNVVEKCVTHASRAERALLIDEVCCQNDGPHSALYTMMKDQYANYVVQKMIDMAEPAQRKIIMHKIRPHITTLRKYTYGKHILAKLEKYYLKNSPDLGPIGGPPNGML</sequence>
<dbReference type="GO" id="GO:2000637">
    <property type="term" value="P:positive regulation of miRNA-mediated gene silencing"/>
    <property type="evidence" value="ECO:0007669"/>
    <property type="project" value="UniProtKB-ARBA"/>
</dbReference>
<evidence type="ECO:0000313" key="9">
    <source>
        <dbReference type="Proteomes" id="UP000001595"/>
    </source>
</evidence>
<reference evidence="8" key="1">
    <citation type="submission" date="2008-02" db="EMBL/GenBank/DDBJ databases">
        <title>A 6x draft sequence assembly of the Pongo pygmaeus abelii genome.</title>
        <authorList>
            <person name="Wilson R.K."/>
            <person name="Mardis E."/>
        </authorList>
    </citation>
    <scope>NUCLEOTIDE SEQUENCE [LARGE SCALE GENOMIC DNA]</scope>
</reference>
<dbReference type="GeneTree" id="ENSGT00940000157575"/>
<evidence type="ECO:0000313" key="8">
    <source>
        <dbReference type="Ensembl" id="ENSPPYP00000044176.1"/>
    </source>
</evidence>
<evidence type="ECO:0000256" key="2">
    <source>
        <dbReference type="ARBA" id="ARBA00022490"/>
    </source>
</evidence>
<dbReference type="GO" id="GO:1900246">
    <property type="term" value="P:positive regulation of RIG-I signaling pathway"/>
    <property type="evidence" value="ECO:0007669"/>
    <property type="project" value="UniProtKB-ARBA"/>
</dbReference>
<dbReference type="GO" id="GO:0051983">
    <property type="term" value="P:regulation of chromosome segregation"/>
    <property type="evidence" value="ECO:0007669"/>
    <property type="project" value="UniProtKB-ARBA"/>
</dbReference>
<feature type="domain" description="PUM-HD" evidence="7">
    <location>
        <begin position="628"/>
        <end position="968"/>
    </location>
</feature>
<evidence type="ECO:0000259" key="7">
    <source>
        <dbReference type="PROSITE" id="PS50303"/>
    </source>
</evidence>
<dbReference type="SMART" id="SM00025">
    <property type="entry name" value="Pumilio"/>
    <property type="match status" value="8"/>
</dbReference>
<proteinExistence type="predicted"/>
<dbReference type="GO" id="GO:0035198">
    <property type="term" value="F:miRNA binding"/>
    <property type="evidence" value="ECO:0007669"/>
    <property type="project" value="UniProtKB-ARBA"/>
</dbReference>
<dbReference type="CDD" id="cd07920">
    <property type="entry name" value="Pumilio"/>
    <property type="match status" value="1"/>
</dbReference>
<gene>
    <name evidence="8" type="primary">PUM2</name>
</gene>
<dbReference type="PROSITE" id="PS50302">
    <property type="entry name" value="PUM"/>
    <property type="match status" value="8"/>
</dbReference>
<feature type="repeat" description="Pumilio" evidence="5">
    <location>
        <begin position="864"/>
        <end position="899"/>
    </location>
</feature>
<dbReference type="RefSeq" id="XP_009235792.1">
    <property type="nucleotide sequence ID" value="XM_009237517.4"/>
</dbReference>
<dbReference type="RefSeq" id="XP_054404326.1">
    <property type="nucleotide sequence ID" value="XM_054548351.2"/>
</dbReference>
<feature type="repeat" description="Pumilio" evidence="5">
    <location>
        <begin position="720"/>
        <end position="755"/>
    </location>
</feature>
<keyword evidence="2" id="KW-0963">Cytoplasm</keyword>
<dbReference type="InterPro" id="IPR033712">
    <property type="entry name" value="Pumilio_RNA-bd"/>
</dbReference>
<dbReference type="InterPro" id="IPR011989">
    <property type="entry name" value="ARM-like"/>
</dbReference>
<feature type="repeat" description="Pumilio" evidence="5">
    <location>
        <begin position="900"/>
        <end position="942"/>
    </location>
</feature>
<evidence type="ECO:0000256" key="6">
    <source>
        <dbReference type="SAM" id="MobiDB-lite"/>
    </source>
</evidence>
<dbReference type="OrthoDB" id="668540at2759"/>
<name>A0A8I5TZY7_PONAB</name>
<dbReference type="GO" id="GO:0003730">
    <property type="term" value="F:mRNA 3'-UTR binding"/>
    <property type="evidence" value="ECO:0007669"/>
    <property type="project" value="TreeGrafter"/>
</dbReference>
<dbReference type="CTD" id="23369"/>
<feature type="repeat" description="Pumilio" evidence="5">
    <location>
        <begin position="792"/>
        <end position="827"/>
    </location>
</feature>
<dbReference type="PANTHER" id="PTHR12537">
    <property type="entry name" value="RNA BINDING PROTEIN PUMILIO-RELATED"/>
    <property type="match status" value="1"/>
</dbReference>
<comment type="subcellular location">
    <subcellularLocation>
        <location evidence="1">Cytoplasmic granule</location>
    </subcellularLocation>
</comment>
<dbReference type="PANTHER" id="PTHR12537:SF52">
    <property type="entry name" value="PUMILIO HOMOLOG 2"/>
    <property type="match status" value="1"/>
</dbReference>
<accession>A0A8I5TZY7</accession>
<feature type="compositionally biased region" description="Low complexity" evidence="6">
    <location>
        <begin position="527"/>
        <end position="541"/>
    </location>
</feature>
<evidence type="ECO:0000256" key="1">
    <source>
        <dbReference type="ARBA" id="ARBA00004463"/>
    </source>
</evidence>
<dbReference type="InterPro" id="IPR016024">
    <property type="entry name" value="ARM-type_fold"/>
</dbReference>
<keyword evidence="4" id="KW-0694">RNA-binding</keyword>
<feature type="repeat" description="Pumilio" evidence="5">
    <location>
        <begin position="756"/>
        <end position="791"/>
    </location>
</feature>
<dbReference type="FunFam" id="1.25.10.10:FF:000004">
    <property type="entry name" value="Pumilio homolog 1 isoform 2"/>
    <property type="match status" value="1"/>
</dbReference>
<dbReference type="RefSeq" id="XP_024098583.1">
    <property type="nucleotide sequence ID" value="XM_024242815.3"/>
</dbReference>
<dbReference type="RefSeq" id="XP_024098582.1">
    <property type="nucleotide sequence ID" value="XM_024242814.3"/>
</dbReference>
<evidence type="ECO:0000256" key="5">
    <source>
        <dbReference type="PROSITE-ProRule" id="PRU00317"/>
    </source>
</evidence>
<feature type="compositionally biased region" description="Basic and acidic residues" evidence="6">
    <location>
        <begin position="119"/>
        <end position="133"/>
    </location>
</feature>
<feature type="compositionally biased region" description="Low complexity" evidence="6">
    <location>
        <begin position="505"/>
        <end position="515"/>
    </location>
</feature>
<evidence type="ECO:0000256" key="4">
    <source>
        <dbReference type="ARBA" id="ARBA00022884"/>
    </source>
</evidence>
<dbReference type="GO" id="GO:0005829">
    <property type="term" value="C:cytosol"/>
    <property type="evidence" value="ECO:0007669"/>
    <property type="project" value="TreeGrafter"/>
</dbReference>
<dbReference type="SUPFAM" id="SSF48371">
    <property type="entry name" value="ARM repeat"/>
    <property type="match status" value="1"/>
</dbReference>
<feature type="repeat" description="Pumilio" evidence="5">
    <location>
        <begin position="648"/>
        <end position="683"/>
    </location>
</feature>
<feature type="region of interest" description="Disordered" evidence="6">
    <location>
        <begin position="106"/>
        <end position="204"/>
    </location>
</feature>
<dbReference type="InterPro" id="IPR001313">
    <property type="entry name" value="Pumilio_RNA-bd_rpt"/>
</dbReference>
<feature type="repeat" description="Pumilio" evidence="5">
    <location>
        <begin position="684"/>
        <end position="719"/>
    </location>
</feature>
<keyword evidence="9" id="KW-1185">Reference proteome</keyword>
<dbReference type="Ensembl" id="ENSPPYT00000038199.1">
    <property type="protein sequence ID" value="ENSPPYP00000044176.1"/>
    <property type="gene ID" value="ENSPPYG00000012617.3"/>
</dbReference>
<dbReference type="AlphaFoldDB" id="A0A8I5TZY7"/>
<dbReference type="GeneID" id="100444313"/>
<reference evidence="8" key="2">
    <citation type="submission" date="2025-08" db="UniProtKB">
        <authorList>
            <consortium name="Ensembl"/>
        </authorList>
    </citation>
    <scope>IDENTIFICATION</scope>
</reference>
<dbReference type="Gene3D" id="1.25.10.10">
    <property type="entry name" value="Leucine-rich Repeat Variant"/>
    <property type="match status" value="1"/>
</dbReference>
<protein>
    <submittedName>
        <fullName evidence="8">Pumilio RNA binding family member 2</fullName>
    </submittedName>
</protein>
<dbReference type="GO" id="GO:0035196">
    <property type="term" value="P:miRNA processing"/>
    <property type="evidence" value="ECO:0007669"/>
    <property type="project" value="TreeGrafter"/>
</dbReference>
<dbReference type="PROSITE" id="PS50303">
    <property type="entry name" value="PUM_HD"/>
    <property type="match status" value="1"/>
</dbReference>
<dbReference type="Pfam" id="PF00806">
    <property type="entry name" value="PUF"/>
    <property type="match status" value="8"/>
</dbReference>
<keyword evidence="3" id="KW-0677">Repeat</keyword>
<feature type="region of interest" description="Disordered" evidence="6">
    <location>
        <begin position="493"/>
        <end position="553"/>
    </location>
</feature>
<feature type="compositionally biased region" description="Polar residues" evidence="6">
    <location>
        <begin position="516"/>
        <end position="526"/>
    </location>
</feature>
<dbReference type="GO" id="GO:0061158">
    <property type="term" value="P:3'-UTR-mediated mRNA destabilization"/>
    <property type="evidence" value="ECO:0007669"/>
    <property type="project" value="UniProtKB-ARBA"/>
</dbReference>
<organism evidence="8 9">
    <name type="scientific">Pongo abelii</name>
    <name type="common">Sumatran orangutan</name>
    <name type="synonym">Pongo pygmaeus abelii</name>
    <dbReference type="NCBI Taxonomy" id="9601"/>
    <lineage>
        <taxon>Eukaryota</taxon>
        <taxon>Metazoa</taxon>
        <taxon>Chordata</taxon>
        <taxon>Craniata</taxon>
        <taxon>Vertebrata</taxon>
        <taxon>Euteleostomi</taxon>
        <taxon>Mammalia</taxon>
        <taxon>Eutheria</taxon>
        <taxon>Euarchontoglires</taxon>
        <taxon>Primates</taxon>
        <taxon>Haplorrhini</taxon>
        <taxon>Catarrhini</taxon>
        <taxon>Hominidae</taxon>
        <taxon>Pongo</taxon>
    </lineage>
</organism>
<dbReference type="RefSeq" id="XP_063569842.1">
    <property type="nucleotide sequence ID" value="XM_063713772.1"/>
</dbReference>
<dbReference type="Proteomes" id="UP000001595">
    <property type="component" value="Chromosome 2A"/>
</dbReference>
<reference evidence="8" key="3">
    <citation type="submission" date="2025-09" db="UniProtKB">
        <authorList>
            <consortium name="Ensembl"/>
        </authorList>
    </citation>
    <scope>IDENTIFICATION</scope>
</reference>
<dbReference type="InterPro" id="IPR033133">
    <property type="entry name" value="PUM-HD"/>
</dbReference>
<feature type="repeat" description="Pumilio" evidence="5">
    <location>
        <begin position="828"/>
        <end position="863"/>
    </location>
</feature>